<evidence type="ECO:0000259" key="4">
    <source>
        <dbReference type="PROSITE" id="PS50893"/>
    </source>
</evidence>
<evidence type="ECO:0000313" key="6">
    <source>
        <dbReference type="Proteomes" id="UP000664545"/>
    </source>
</evidence>
<protein>
    <submittedName>
        <fullName evidence="5">ABC transporter ATP-binding protein</fullName>
    </submittedName>
</protein>
<keyword evidence="1" id="KW-0813">Transport</keyword>
<reference evidence="5" key="1">
    <citation type="submission" date="2021-02" db="EMBL/GenBank/DDBJ databases">
        <title>Abyssanaerobacter marinus gen.nov., sp., nov, anaerobic bacterium isolated from the Onnuri vent field of Indian Ocean and suggestion of Mogibacteriaceae fam. nov., and proposal of reclassification of ambiguous this family's genus member.</title>
        <authorList>
            <person name="Kim Y.J."/>
            <person name="Yang J.-A."/>
        </authorList>
    </citation>
    <scope>NUCLEOTIDE SEQUENCE</scope>
    <source>
        <strain evidence="5">DSM 2634</strain>
    </source>
</reference>
<organism evidence="5 6">
    <name type="scientific">Clostridium aminobutyricum</name>
    <dbReference type="NCBI Taxonomy" id="33953"/>
    <lineage>
        <taxon>Bacteria</taxon>
        <taxon>Bacillati</taxon>
        <taxon>Bacillota</taxon>
        <taxon>Clostridia</taxon>
        <taxon>Eubacteriales</taxon>
        <taxon>Clostridiaceae</taxon>
        <taxon>Clostridium</taxon>
    </lineage>
</organism>
<dbReference type="SUPFAM" id="SSF52540">
    <property type="entry name" value="P-loop containing nucleoside triphosphate hydrolases"/>
    <property type="match status" value="1"/>
</dbReference>
<comment type="caution">
    <text evidence="5">The sequence shown here is derived from an EMBL/GenBank/DDBJ whole genome shotgun (WGS) entry which is preliminary data.</text>
</comment>
<accession>A0A939D9Q4</accession>
<proteinExistence type="predicted"/>
<dbReference type="SMART" id="SM00382">
    <property type="entry name" value="AAA"/>
    <property type="match status" value="1"/>
</dbReference>
<dbReference type="GO" id="GO:0016887">
    <property type="term" value="F:ATP hydrolysis activity"/>
    <property type="evidence" value="ECO:0007669"/>
    <property type="project" value="InterPro"/>
</dbReference>
<dbReference type="Gene3D" id="3.40.50.300">
    <property type="entry name" value="P-loop containing nucleotide triphosphate hydrolases"/>
    <property type="match status" value="1"/>
</dbReference>
<evidence type="ECO:0000256" key="3">
    <source>
        <dbReference type="ARBA" id="ARBA00022840"/>
    </source>
</evidence>
<dbReference type="PANTHER" id="PTHR42788:SF13">
    <property type="entry name" value="ALIPHATIC SULFONATES IMPORT ATP-BINDING PROTEIN SSUB"/>
    <property type="match status" value="1"/>
</dbReference>
<dbReference type="PROSITE" id="PS50893">
    <property type="entry name" value="ABC_TRANSPORTER_2"/>
    <property type="match status" value="1"/>
</dbReference>
<dbReference type="InterPro" id="IPR003593">
    <property type="entry name" value="AAA+_ATPase"/>
</dbReference>
<evidence type="ECO:0000313" key="5">
    <source>
        <dbReference type="EMBL" id="MBN7773348.1"/>
    </source>
</evidence>
<dbReference type="Pfam" id="PF00005">
    <property type="entry name" value="ABC_tran"/>
    <property type="match status" value="1"/>
</dbReference>
<dbReference type="EMBL" id="JAFJZZ010000002">
    <property type="protein sequence ID" value="MBN7773348.1"/>
    <property type="molecule type" value="Genomic_DNA"/>
</dbReference>
<dbReference type="CDD" id="cd03293">
    <property type="entry name" value="ABC_NrtD_SsuB_transporters"/>
    <property type="match status" value="1"/>
</dbReference>
<dbReference type="InterPro" id="IPR050166">
    <property type="entry name" value="ABC_transporter_ATP-bind"/>
</dbReference>
<gene>
    <name evidence="5" type="ORF">JYB65_08240</name>
</gene>
<dbReference type="AlphaFoldDB" id="A0A939D9Q4"/>
<name>A0A939D9Q4_CLOAM</name>
<keyword evidence="2" id="KW-0547">Nucleotide-binding</keyword>
<dbReference type="InterPro" id="IPR003439">
    <property type="entry name" value="ABC_transporter-like_ATP-bd"/>
</dbReference>
<evidence type="ECO:0000256" key="2">
    <source>
        <dbReference type="ARBA" id="ARBA00022741"/>
    </source>
</evidence>
<dbReference type="Proteomes" id="UP000664545">
    <property type="component" value="Unassembled WGS sequence"/>
</dbReference>
<feature type="domain" description="ABC transporter" evidence="4">
    <location>
        <begin position="23"/>
        <end position="260"/>
    </location>
</feature>
<keyword evidence="6" id="KW-1185">Reference proteome</keyword>
<sequence length="301" mass="33239">MTTQNNEATENKPSGKTEWTDKIVVKNVGKVFNIKNRKDANGSAFTAIENVNLTVRKGEFLTIVGPSGCGKSTLMDMIAGLSQVNTGEIYIDNKQIKGPDLDRGIVLQGYALFPWRTVQQNIEFGLESKKVPKNERNKISAEFINLVGLNGFEDRYPYELSGGMKQRVAIARALAYDPEVLLMDEPFAAVDAQTREVLQDELLRIWEKTQKTIIFITHSIEEAVGLADRVAIMSANPGTVKKVIDVNLPRPRRIGDVSASVEFSWIATRVRELLLNEASEAQETKDSGINLADAISPTASV</sequence>
<dbReference type="PANTHER" id="PTHR42788">
    <property type="entry name" value="TAURINE IMPORT ATP-BINDING PROTEIN-RELATED"/>
    <property type="match status" value="1"/>
</dbReference>
<dbReference type="GO" id="GO:0005524">
    <property type="term" value="F:ATP binding"/>
    <property type="evidence" value="ECO:0007669"/>
    <property type="project" value="UniProtKB-KW"/>
</dbReference>
<keyword evidence="3 5" id="KW-0067">ATP-binding</keyword>
<dbReference type="InterPro" id="IPR027417">
    <property type="entry name" value="P-loop_NTPase"/>
</dbReference>
<evidence type="ECO:0000256" key="1">
    <source>
        <dbReference type="ARBA" id="ARBA00022448"/>
    </source>
</evidence>
<dbReference type="PROSITE" id="PS00211">
    <property type="entry name" value="ABC_TRANSPORTER_1"/>
    <property type="match status" value="1"/>
</dbReference>
<dbReference type="RefSeq" id="WP_206582168.1">
    <property type="nucleotide sequence ID" value="NZ_JAFJZZ010000002.1"/>
</dbReference>
<dbReference type="InterPro" id="IPR017871">
    <property type="entry name" value="ABC_transporter-like_CS"/>
</dbReference>